<sequence length="58" mass="6298">MSVYAFSFAGGHHQLKRSGFNFGWHFQSGIVLRLPLRLPAGPAIPSCSPVSWNGRPGC</sequence>
<dbReference type="AlphaFoldDB" id="A0A653A3R2"/>
<proteinExistence type="predicted"/>
<reference evidence="1" key="1">
    <citation type="submission" date="2018-07" db="EMBL/GenBank/DDBJ databases">
        <authorList>
            <consortium name="Genoscope - CEA"/>
            <person name="William W."/>
        </authorList>
    </citation>
    <scope>NUCLEOTIDE SEQUENCE</scope>
    <source>
        <strain evidence="1">IK1</strain>
    </source>
</reference>
<organism evidence="1">
    <name type="scientific">Uncultured Desulfatiglans sp</name>
    <dbReference type="NCBI Taxonomy" id="1748965"/>
    <lineage>
        <taxon>Bacteria</taxon>
        <taxon>Pseudomonadati</taxon>
        <taxon>Thermodesulfobacteriota</taxon>
        <taxon>Desulfobacteria</taxon>
        <taxon>Desulfatiglandales</taxon>
        <taxon>Desulfatiglandaceae</taxon>
        <taxon>Desulfatiglans</taxon>
        <taxon>environmental samples</taxon>
    </lineage>
</organism>
<dbReference type="EMBL" id="UPXX01000014">
    <property type="protein sequence ID" value="VBB42706.1"/>
    <property type="molecule type" value="Genomic_DNA"/>
</dbReference>
<gene>
    <name evidence="1" type="ORF">TRIP_B210028</name>
</gene>
<evidence type="ECO:0000313" key="1">
    <source>
        <dbReference type="EMBL" id="VBB42706.1"/>
    </source>
</evidence>
<name>A0A653A3R2_UNCDX</name>
<accession>A0A653A3R2</accession>
<protein>
    <submittedName>
        <fullName evidence="1">Uncharacterized protein</fullName>
    </submittedName>
</protein>